<dbReference type="PANTHER" id="PTHR21240">
    <property type="entry name" value="2-AMINO-3-CARBOXYLMUCONATE-6-SEMIALDEHYDE DECARBOXYLASE"/>
    <property type="match status" value="1"/>
</dbReference>
<reference evidence="3 4" key="1">
    <citation type="submission" date="2011-04" db="EMBL/GenBank/DDBJ databases">
        <title>The Genome Sequence of Clostridium citroniae WAL-19142.</title>
        <authorList>
            <consortium name="The Broad Institute Genome Sequencing Platform"/>
            <person name="Earl A."/>
            <person name="Ward D."/>
            <person name="Feldgarden M."/>
            <person name="Gevers D."/>
            <person name="Warren Y.A."/>
            <person name="Tyrrell K.L."/>
            <person name="Citron D.M."/>
            <person name="Goldstein E.J."/>
            <person name="Daigneault M."/>
            <person name="Allen-Vercoe E."/>
            <person name="Young S.K."/>
            <person name="Zeng Q."/>
            <person name="Gargeya S."/>
            <person name="Fitzgerald M."/>
            <person name="Haas B."/>
            <person name="Abouelleil A."/>
            <person name="Alvarado L."/>
            <person name="Arachchi H.M."/>
            <person name="Berlin A."/>
            <person name="Brown A."/>
            <person name="Chapman S.B."/>
            <person name="Chen Z."/>
            <person name="Dunbar C."/>
            <person name="Freedman E."/>
            <person name="Gearin G."/>
            <person name="Gellesch M."/>
            <person name="Goldberg J."/>
            <person name="Griggs A."/>
            <person name="Gujja S."/>
            <person name="Heilman E.R."/>
            <person name="Heiman D."/>
            <person name="Howarth C."/>
            <person name="Larson L."/>
            <person name="Lui A."/>
            <person name="MacDonald P.J."/>
            <person name="Mehta T."/>
            <person name="Montmayeur A."/>
            <person name="Murphy C."/>
            <person name="Neiman D."/>
            <person name="Pearson M."/>
            <person name="Priest M."/>
            <person name="Roberts A."/>
            <person name="Saif S."/>
            <person name="Shea T."/>
            <person name="Shenoy N."/>
            <person name="Sisk P."/>
            <person name="Stolte C."/>
            <person name="Sykes S."/>
            <person name="White J."/>
            <person name="Yandava C."/>
            <person name="Wortman J."/>
            <person name="Nusbaum C."/>
            <person name="Birren B."/>
        </authorList>
    </citation>
    <scope>NUCLEOTIDE SEQUENCE [LARGE SCALE GENOMIC DNA]</scope>
    <source>
        <strain evidence="3 4">WAL-19142</strain>
    </source>
</reference>
<proteinExistence type="predicted"/>
<dbReference type="EMBL" id="ADLK01000020">
    <property type="protein sequence ID" value="KMW19703.1"/>
    <property type="molecule type" value="Genomic_DNA"/>
</dbReference>
<organism evidence="3 4">
    <name type="scientific">[Clostridium] citroniae WAL-19142</name>
    <dbReference type="NCBI Taxonomy" id="742734"/>
    <lineage>
        <taxon>Bacteria</taxon>
        <taxon>Bacillati</taxon>
        <taxon>Bacillota</taxon>
        <taxon>Clostridia</taxon>
        <taxon>Lachnospirales</taxon>
        <taxon>Lachnospiraceae</taxon>
        <taxon>Enterocloster</taxon>
    </lineage>
</organism>
<evidence type="ECO:0000259" key="2">
    <source>
        <dbReference type="Pfam" id="PF04909"/>
    </source>
</evidence>
<dbReference type="GeneID" id="93164099"/>
<keyword evidence="1" id="KW-0456">Lyase</keyword>
<dbReference type="GO" id="GO:0005737">
    <property type="term" value="C:cytoplasm"/>
    <property type="evidence" value="ECO:0007669"/>
    <property type="project" value="TreeGrafter"/>
</dbReference>
<dbReference type="Proteomes" id="UP000037392">
    <property type="component" value="Unassembled WGS sequence"/>
</dbReference>
<evidence type="ECO:0000313" key="3">
    <source>
        <dbReference type="EMBL" id="KMW19703.1"/>
    </source>
</evidence>
<comment type="caution">
    <text evidence="3">The sequence shown here is derived from an EMBL/GenBank/DDBJ whole genome shotgun (WGS) entry which is preliminary data.</text>
</comment>
<dbReference type="GO" id="GO:0016831">
    <property type="term" value="F:carboxy-lyase activity"/>
    <property type="evidence" value="ECO:0007669"/>
    <property type="project" value="InterPro"/>
</dbReference>
<dbReference type="PANTHER" id="PTHR21240:SF28">
    <property type="entry name" value="ISO-OROTATE DECARBOXYLASE (EUROFUNG)"/>
    <property type="match status" value="1"/>
</dbReference>
<dbReference type="OrthoDB" id="9771932at2"/>
<evidence type="ECO:0000313" key="4">
    <source>
        <dbReference type="Proteomes" id="UP000037392"/>
    </source>
</evidence>
<dbReference type="Gene3D" id="3.20.20.140">
    <property type="entry name" value="Metal-dependent hydrolases"/>
    <property type="match status" value="1"/>
</dbReference>
<dbReference type="RefSeq" id="WP_007866527.1">
    <property type="nucleotide sequence ID" value="NZ_KQ235878.1"/>
</dbReference>
<dbReference type="InterPro" id="IPR032466">
    <property type="entry name" value="Metal_Hydrolase"/>
</dbReference>
<dbReference type="InterPro" id="IPR032465">
    <property type="entry name" value="ACMSD"/>
</dbReference>
<evidence type="ECO:0000256" key="1">
    <source>
        <dbReference type="ARBA" id="ARBA00023239"/>
    </source>
</evidence>
<dbReference type="AlphaFoldDB" id="A0A0J9C3P0"/>
<accession>A0A0J9C3P0</accession>
<dbReference type="GO" id="GO:0019748">
    <property type="term" value="P:secondary metabolic process"/>
    <property type="evidence" value="ECO:0007669"/>
    <property type="project" value="TreeGrafter"/>
</dbReference>
<dbReference type="PATRIC" id="fig|742734.4.peg.2625"/>
<protein>
    <recommendedName>
        <fullName evidence="2">Amidohydrolase-related domain-containing protein</fullName>
    </recommendedName>
</protein>
<dbReference type="InterPro" id="IPR006680">
    <property type="entry name" value="Amidohydro-rel"/>
</dbReference>
<feature type="domain" description="Amidohydrolase-related" evidence="2">
    <location>
        <begin position="49"/>
        <end position="241"/>
    </location>
</feature>
<sequence>MIVDIHSHIKRNPAGQEEEEKKLLLDMEKNGIDFRVVSALDGWPVEAGNRYISKLVSAYPDRLAGCAVINPKEDNCAETARKALKLPGMVMLEFNSVEHGYYPDACSGIEDVLAVAEERRVPVKVFTGIGSRSMPQQWLGHVRRHPDLVFLFLHMGCFDYGYGCVDLGKEIPNIYLETSNQYEVQILKKAVTSLPKEKLVFGSSYPERLTRCSLDVFDMFHLDETYREYLFGKNGARILGLD</sequence>
<name>A0A0J9C3P0_9FIRM</name>
<dbReference type="Pfam" id="PF04909">
    <property type="entry name" value="Amidohydro_2"/>
    <property type="match status" value="1"/>
</dbReference>
<dbReference type="GO" id="GO:0016787">
    <property type="term" value="F:hydrolase activity"/>
    <property type="evidence" value="ECO:0007669"/>
    <property type="project" value="InterPro"/>
</dbReference>
<dbReference type="SUPFAM" id="SSF51556">
    <property type="entry name" value="Metallo-dependent hydrolases"/>
    <property type="match status" value="1"/>
</dbReference>
<gene>
    <name evidence="3" type="ORF">HMPREF9470_02443</name>
</gene>